<evidence type="ECO:0000256" key="7">
    <source>
        <dbReference type="ARBA" id="ARBA00023136"/>
    </source>
</evidence>
<dbReference type="OrthoDB" id="1675410at2"/>
<evidence type="ECO:0000256" key="3">
    <source>
        <dbReference type="ARBA" id="ARBA00022448"/>
    </source>
</evidence>
<evidence type="ECO:0000313" key="10">
    <source>
        <dbReference type="Proteomes" id="UP000009234"/>
    </source>
</evidence>
<feature type="transmembrane region" description="Helical" evidence="8">
    <location>
        <begin position="187"/>
        <end position="207"/>
    </location>
</feature>
<dbReference type="GO" id="GO:0016020">
    <property type="term" value="C:membrane"/>
    <property type="evidence" value="ECO:0007669"/>
    <property type="project" value="UniProtKB-SubCell"/>
</dbReference>
<dbReference type="InterPro" id="IPR004761">
    <property type="entry name" value="Spore_GerAB"/>
</dbReference>
<feature type="transmembrane region" description="Helical" evidence="8">
    <location>
        <begin position="338"/>
        <end position="358"/>
    </location>
</feature>
<feature type="transmembrane region" description="Helical" evidence="8">
    <location>
        <begin position="219"/>
        <end position="239"/>
    </location>
</feature>
<dbReference type="AlphaFoldDB" id="F6DKP0"/>
<organism evidence="9 10">
    <name type="scientific">Desulforamulus ruminis (strain ATCC 23193 / DSM 2154 / NCIMB 8452 / DL)</name>
    <name type="common">Desulfotomaculum ruminis</name>
    <dbReference type="NCBI Taxonomy" id="696281"/>
    <lineage>
        <taxon>Bacteria</taxon>
        <taxon>Bacillati</taxon>
        <taxon>Bacillota</taxon>
        <taxon>Clostridia</taxon>
        <taxon>Eubacteriales</taxon>
        <taxon>Peptococcaceae</taxon>
        <taxon>Desulforamulus</taxon>
    </lineage>
</organism>
<dbReference type="RefSeq" id="WP_013842175.1">
    <property type="nucleotide sequence ID" value="NC_015589.1"/>
</dbReference>
<feature type="transmembrane region" description="Helical" evidence="8">
    <location>
        <begin position="117"/>
        <end position="135"/>
    </location>
</feature>
<evidence type="ECO:0000256" key="2">
    <source>
        <dbReference type="ARBA" id="ARBA00007998"/>
    </source>
</evidence>
<comment type="subcellular location">
    <subcellularLocation>
        <location evidence="1">Membrane</location>
        <topology evidence="1">Multi-pass membrane protein</topology>
    </subcellularLocation>
</comment>
<keyword evidence="6 8" id="KW-1133">Transmembrane helix</keyword>
<feature type="transmembrane region" description="Helical" evidence="8">
    <location>
        <begin position="272"/>
        <end position="294"/>
    </location>
</feature>
<reference evidence="9 10" key="2">
    <citation type="journal article" date="2012" name="Stand. Genomic Sci.">
        <title>Complete genome sequence of the sulfate-reducing firmicute Desulfotomaculum ruminis type strain (DL(T)).</title>
        <authorList>
            <person name="Spring S."/>
            <person name="Visser M."/>
            <person name="Lu M."/>
            <person name="Copeland A."/>
            <person name="Lapidus A."/>
            <person name="Lucas S."/>
            <person name="Cheng J.F."/>
            <person name="Han C."/>
            <person name="Tapia R."/>
            <person name="Goodwin L.A."/>
            <person name="Pitluck S."/>
            <person name="Ivanova N."/>
            <person name="Land M."/>
            <person name="Hauser L."/>
            <person name="Larimer F."/>
            <person name="Rohde M."/>
            <person name="Goker M."/>
            <person name="Detter J.C."/>
            <person name="Kyrpides N.C."/>
            <person name="Woyke T."/>
            <person name="Schaap P.J."/>
            <person name="Plugge C.M."/>
            <person name="Muyzer G."/>
            <person name="Kuever J."/>
            <person name="Pereira I.A."/>
            <person name="Parshina S.N."/>
            <person name="Bernier-Latmani R."/>
            <person name="Stams A.J."/>
            <person name="Klenk H.P."/>
        </authorList>
    </citation>
    <scope>NUCLEOTIDE SEQUENCE [LARGE SCALE GENOMIC DNA]</scope>
    <source>
        <strain evidence="10">ATCC 23193 / DSM 2154 / NCIB 8452 / DL</strain>
    </source>
</reference>
<feature type="transmembrane region" description="Helical" evidence="8">
    <location>
        <begin position="41"/>
        <end position="65"/>
    </location>
</feature>
<name>F6DKP0_DESRL</name>
<dbReference type="GO" id="GO:0009847">
    <property type="term" value="P:spore germination"/>
    <property type="evidence" value="ECO:0007669"/>
    <property type="project" value="InterPro"/>
</dbReference>
<dbReference type="STRING" id="696281.Desru_2165"/>
<evidence type="ECO:0000256" key="5">
    <source>
        <dbReference type="ARBA" id="ARBA00022692"/>
    </source>
</evidence>
<evidence type="ECO:0000256" key="8">
    <source>
        <dbReference type="SAM" id="Phobius"/>
    </source>
</evidence>
<evidence type="ECO:0000256" key="6">
    <source>
        <dbReference type="ARBA" id="ARBA00022989"/>
    </source>
</evidence>
<comment type="similarity">
    <text evidence="2">Belongs to the amino acid-polyamine-organocation (APC) superfamily. Spore germination protein (SGP) (TC 2.A.3.9) family.</text>
</comment>
<reference evidence="10" key="1">
    <citation type="submission" date="2011-05" db="EMBL/GenBank/DDBJ databases">
        <title>Complete sequence of Desulfotomaculum ruminis DSM 2154.</title>
        <authorList>
            <person name="Lucas S."/>
            <person name="Copeland A."/>
            <person name="Lapidus A."/>
            <person name="Cheng J.-F."/>
            <person name="Goodwin L."/>
            <person name="Pitluck S."/>
            <person name="Lu M."/>
            <person name="Detter J.C."/>
            <person name="Han C."/>
            <person name="Tapia R."/>
            <person name="Land M."/>
            <person name="Hauser L."/>
            <person name="Kyrpides N."/>
            <person name="Ivanova N."/>
            <person name="Mikhailova N."/>
            <person name="Pagani I."/>
            <person name="Stams A.J.M."/>
            <person name="Plugge C.M."/>
            <person name="Muyzer G."/>
            <person name="Kuever J."/>
            <person name="Parshina S.N."/>
            <person name="Ivanova A.E."/>
            <person name="Nazina T.N."/>
            <person name="Brambilla E."/>
            <person name="Spring S."/>
            <person name="Klenk H.-P."/>
            <person name="Woyke T."/>
        </authorList>
    </citation>
    <scope>NUCLEOTIDE SEQUENCE [LARGE SCALE GENOMIC DNA]</scope>
    <source>
        <strain evidence="10">ATCC 23193 / DSM 2154 / NCIB 8452 / DL</strain>
    </source>
</reference>
<dbReference type="KEGG" id="dru:Desru_2165"/>
<feature type="transmembrane region" description="Helical" evidence="8">
    <location>
        <begin position="12"/>
        <end position="35"/>
    </location>
</feature>
<evidence type="ECO:0000313" key="9">
    <source>
        <dbReference type="EMBL" id="AEG60415.1"/>
    </source>
</evidence>
<gene>
    <name evidence="9" type="ordered locus">Desru_2165</name>
</gene>
<dbReference type="NCBIfam" id="TIGR00912">
    <property type="entry name" value="2A0309"/>
    <property type="match status" value="1"/>
</dbReference>
<protein>
    <submittedName>
        <fullName evidence="9">Spore germination protein</fullName>
    </submittedName>
</protein>
<feature type="transmembrane region" description="Helical" evidence="8">
    <location>
        <begin position="147"/>
        <end position="167"/>
    </location>
</feature>
<accession>F6DKP0</accession>
<keyword evidence="5 8" id="KW-0812">Transmembrane</keyword>
<dbReference type="eggNOG" id="COG0531">
    <property type="taxonomic scope" value="Bacteria"/>
</dbReference>
<feature type="transmembrane region" description="Helical" evidence="8">
    <location>
        <begin position="77"/>
        <end position="97"/>
    </location>
</feature>
<dbReference type="Gene3D" id="1.20.1740.10">
    <property type="entry name" value="Amino acid/polyamine transporter I"/>
    <property type="match status" value="1"/>
</dbReference>
<keyword evidence="3" id="KW-0813">Transport</keyword>
<dbReference type="EMBL" id="CP002780">
    <property type="protein sequence ID" value="AEG60415.1"/>
    <property type="molecule type" value="Genomic_DNA"/>
</dbReference>
<dbReference type="HOGENOM" id="CLU_047547_1_2_9"/>
<evidence type="ECO:0000256" key="1">
    <source>
        <dbReference type="ARBA" id="ARBA00004141"/>
    </source>
</evidence>
<dbReference type="PANTHER" id="PTHR34975:SF2">
    <property type="entry name" value="SPORE GERMINATION PROTEIN A2"/>
    <property type="match status" value="1"/>
</dbReference>
<dbReference type="Proteomes" id="UP000009234">
    <property type="component" value="Chromosome"/>
</dbReference>
<sequence>MLEGGKISTRQAIFLLTTTIFATVILFVPSITANYAMQDAWISVLLATACGLLMAWLITRLGLYYPDKTIFEYAGKIVGRWPGKAVGLLYILWFLHLNAEVIREYGELMTAAFMPDTPIIVFHLIVVALAAYAVRNGLEVLTRANEVFFPVILGSIILVLLLSIGNMDFNRLLPIWDAGAIPVLKGSLVPLSWFGEIVTIMILLPYLNKPGKAYQVSAAALLISGLLLLSSVVGALAIFGPQLSGAWMFPTLNNARIISIANFIERMEPFVMGVWVTGGFIKISVFFWVVVLGTAQILELKDYRPLVLPIGATLVALSMFLNSNILDLLLFLSQVWPAYALSIFEVGIPLLLLVIAWLRGKKEGSHE</sequence>
<feature type="transmembrane region" description="Helical" evidence="8">
    <location>
        <begin position="306"/>
        <end position="326"/>
    </location>
</feature>
<keyword evidence="4" id="KW-0309">Germination</keyword>
<evidence type="ECO:0000256" key="4">
    <source>
        <dbReference type="ARBA" id="ARBA00022544"/>
    </source>
</evidence>
<keyword evidence="7 8" id="KW-0472">Membrane</keyword>
<dbReference type="Pfam" id="PF03845">
    <property type="entry name" value="Spore_permease"/>
    <property type="match status" value="1"/>
</dbReference>
<dbReference type="PANTHER" id="PTHR34975">
    <property type="entry name" value="SPORE GERMINATION PROTEIN A2"/>
    <property type="match status" value="1"/>
</dbReference>
<proteinExistence type="inferred from homology"/>
<keyword evidence="10" id="KW-1185">Reference proteome</keyword>